<accession>A0AAD8EE80</accession>
<keyword evidence="2" id="KW-1185">Reference proteome</keyword>
<protein>
    <submittedName>
        <fullName evidence="1">Uncharacterized protein</fullName>
    </submittedName>
</protein>
<reference evidence="1" key="1">
    <citation type="journal article" date="2023" name="IScience">
        <title>Live-bearing cockroach genome reveals convergent evolutionary mechanisms linked to viviparity in insects and beyond.</title>
        <authorList>
            <person name="Fouks B."/>
            <person name="Harrison M.C."/>
            <person name="Mikhailova A.A."/>
            <person name="Marchal E."/>
            <person name="English S."/>
            <person name="Carruthers M."/>
            <person name="Jennings E.C."/>
            <person name="Chiamaka E.L."/>
            <person name="Frigard R.A."/>
            <person name="Pippel M."/>
            <person name="Attardo G.M."/>
            <person name="Benoit J.B."/>
            <person name="Bornberg-Bauer E."/>
            <person name="Tobe S.S."/>
        </authorList>
    </citation>
    <scope>NUCLEOTIDE SEQUENCE</scope>
    <source>
        <strain evidence="1">Stay&amp;Tobe</strain>
    </source>
</reference>
<dbReference type="AlphaFoldDB" id="A0AAD8EE80"/>
<comment type="caution">
    <text evidence="1">The sequence shown here is derived from an EMBL/GenBank/DDBJ whole genome shotgun (WGS) entry which is preliminary data.</text>
</comment>
<proteinExistence type="predicted"/>
<name>A0AAD8EE80_DIPPU</name>
<gene>
    <name evidence="1" type="ORF">L9F63_019838</name>
</gene>
<dbReference type="Proteomes" id="UP001233999">
    <property type="component" value="Unassembled WGS sequence"/>
</dbReference>
<evidence type="ECO:0000313" key="1">
    <source>
        <dbReference type="EMBL" id="KAJ9586512.1"/>
    </source>
</evidence>
<organism evidence="1 2">
    <name type="scientific">Diploptera punctata</name>
    <name type="common">Pacific beetle cockroach</name>
    <dbReference type="NCBI Taxonomy" id="6984"/>
    <lineage>
        <taxon>Eukaryota</taxon>
        <taxon>Metazoa</taxon>
        <taxon>Ecdysozoa</taxon>
        <taxon>Arthropoda</taxon>
        <taxon>Hexapoda</taxon>
        <taxon>Insecta</taxon>
        <taxon>Pterygota</taxon>
        <taxon>Neoptera</taxon>
        <taxon>Polyneoptera</taxon>
        <taxon>Dictyoptera</taxon>
        <taxon>Blattodea</taxon>
        <taxon>Blaberoidea</taxon>
        <taxon>Blaberidae</taxon>
        <taxon>Diplopterinae</taxon>
        <taxon>Diploptera</taxon>
    </lineage>
</organism>
<sequence>MYTFNQLEWKGVEEKRCRGEFVSLLPHLKCDDTKFYEYFRMSMYTFNQLEWKLWKQGTMWRQSITHRERLSVCLRYVNINKIIRTVSA</sequence>
<dbReference type="EMBL" id="JASPKZ010007150">
    <property type="protein sequence ID" value="KAJ9586512.1"/>
    <property type="molecule type" value="Genomic_DNA"/>
</dbReference>
<evidence type="ECO:0000313" key="2">
    <source>
        <dbReference type="Proteomes" id="UP001233999"/>
    </source>
</evidence>
<reference evidence="1" key="2">
    <citation type="submission" date="2023-05" db="EMBL/GenBank/DDBJ databases">
        <authorList>
            <person name="Fouks B."/>
        </authorList>
    </citation>
    <scope>NUCLEOTIDE SEQUENCE</scope>
    <source>
        <strain evidence="1">Stay&amp;Tobe</strain>
        <tissue evidence="1">Testes</tissue>
    </source>
</reference>